<keyword evidence="2" id="KW-1185">Reference proteome</keyword>
<reference evidence="1 2" key="1">
    <citation type="journal article" date="2017" name="Nat. Commun.">
        <title>Genome assembly with in vitro proximity ligation data and whole-genome triplication in lettuce.</title>
        <authorList>
            <person name="Reyes-Chin-Wo S."/>
            <person name="Wang Z."/>
            <person name="Yang X."/>
            <person name="Kozik A."/>
            <person name="Arikit S."/>
            <person name="Song C."/>
            <person name="Xia L."/>
            <person name="Froenicke L."/>
            <person name="Lavelle D.O."/>
            <person name="Truco M.J."/>
            <person name="Xia R."/>
            <person name="Zhu S."/>
            <person name="Xu C."/>
            <person name="Xu H."/>
            <person name="Xu X."/>
            <person name="Cox K."/>
            <person name="Korf I."/>
            <person name="Meyers B.C."/>
            <person name="Michelmore R.W."/>
        </authorList>
    </citation>
    <scope>NUCLEOTIDE SEQUENCE [LARGE SCALE GENOMIC DNA]</scope>
    <source>
        <strain evidence="2">cv. Salinas</strain>
        <tissue evidence="1">Seedlings</tissue>
    </source>
</reference>
<dbReference type="PANTHER" id="PTHR31973">
    <property type="entry name" value="POLYPROTEIN, PUTATIVE-RELATED"/>
    <property type="match status" value="1"/>
</dbReference>
<gene>
    <name evidence="1" type="ORF">LSAT_V11C900494220</name>
</gene>
<accession>A0A9R1WV30</accession>
<evidence type="ECO:0000313" key="1">
    <source>
        <dbReference type="EMBL" id="KAJ0187554.1"/>
    </source>
</evidence>
<proteinExistence type="predicted"/>
<organism evidence="1 2">
    <name type="scientific">Lactuca sativa</name>
    <name type="common">Garden lettuce</name>
    <dbReference type="NCBI Taxonomy" id="4236"/>
    <lineage>
        <taxon>Eukaryota</taxon>
        <taxon>Viridiplantae</taxon>
        <taxon>Streptophyta</taxon>
        <taxon>Embryophyta</taxon>
        <taxon>Tracheophyta</taxon>
        <taxon>Spermatophyta</taxon>
        <taxon>Magnoliopsida</taxon>
        <taxon>eudicotyledons</taxon>
        <taxon>Gunneridae</taxon>
        <taxon>Pentapetalae</taxon>
        <taxon>asterids</taxon>
        <taxon>campanulids</taxon>
        <taxon>Asterales</taxon>
        <taxon>Asteraceae</taxon>
        <taxon>Cichorioideae</taxon>
        <taxon>Cichorieae</taxon>
        <taxon>Lactucinae</taxon>
        <taxon>Lactuca</taxon>
    </lineage>
</organism>
<dbReference type="AlphaFoldDB" id="A0A9R1WV30"/>
<protein>
    <recommendedName>
        <fullName evidence="3">Transposase MuDR plant domain-containing protein</fullName>
    </recommendedName>
</protein>
<name>A0A9R1WV30_LACSA</name>
<evidence type="ECO:0000313" key="2">
    <source>
        <dbReference type="Proteomes" id="UP000235145"/>
    </source>
</evidence>
<evidence type="ECO:0008006" key="3">
    <source>
        <dbReference type="Google" id="ProtNLM"/>
    </source>
</evidence>
<dbReference type="PANTHER" id="PTHR31973:SF195">
    <property type="entry name" value="MUDR FAMILY TRANSPOSASE"/>
    <property type="match status" value="1"/>
</dbReference>
<dbReference type="EMBL" id="NBSK02000009">
    <property type="protein sequence ID" value="KAJ0187554.1"/>
    <property type="molecule type" value="Genomic_DNA"/>
</dbReference>
<dbReference type="Proteomes" id="UP000235145">
    <property type="component" value="Unassembled WGS sequence"/>
</dbReference>
<comment type="caution">
    <text evidence="1">The sequence shown here is derived from an EMBL/GenBank/DDBJ whole genome shotgun (WGS) entry which is preliminary data.</text>
</comment>
<sequence length="481" mass="54997">MSLDRPFMINLYWGGNILYENGFVKGDHSTLTTSNVVRHKLQYEEFKDLVYAHVGVEKTIYKLNISLCYEFSGKSYISRIISDSSLDVMYYLAKNDENYYAQVIIVVEKIAQEQVMPPTITSYVDLLRNFKVSELNTSDVAFPLPNDVRFEAENDFGFDEANSQYSEDTSTELFSNVGGDSDDDVCETQVMSFMNDVRDVGDDDITGLEDNIHIDVWKESENKIRLGMQFESKVQVKKAVTLWSINYNREFKVYESKSNLWVAKCKTLGDEGQSLISMNYTPRCAWYVRAIKKKNHQTWKITCWVDAHNCSGSCIGNNNRSLNSLTISSYILHSIEKDVAYPVKHIQSDIKNLLNIDVSYWKAWHGRRKAIETIYGTLESNFDELPKYIAALQASNPDTVVKWFHKPNDSSNVATFKYVFWAFGPAIDASRLCRPVIYVDGCYLKGSYKGKLLVVVTKDANNDILPVAYAIVDEESSHSWC</sequence>